<dbReference type="NCBIfam" id="TIGR00126">
    <property type="entry name" value="deoC"/>
    <property type="match status" value="1"/>
</dbReference>
<comment type="caution">
    <text evidence="7">The sequence shown here is derived from an EMBL/GenBank/DDBJ whole genome shotgun (WGS) entry which is preliminary data.</text>
</comment>
<evidence type="ECO:0000256" key="2">
    <source>
        <dbReference type="ARBA" id="ARBA00022490"/>
    </source>
</evidence>
<dbReference type="InterPro" id="IPR011343">
    <property type="entry name" value="DeoC"/>
</dbReference>
<protein>
    <recommendedName>
        <fullName evidence="6">Deoxyribose-phosphate aldolase</fullName>
        <shortName evidence="6">DERA</shortName>
        <ecNumber evidence="6">4.1.2.4</ecNumber>
    </recommendedName>
    <alternativeName>
        <fullName evidence="6">2-deoxy-D-ribose 5-phosphate aldolase</fullName>
    </alternativeName>
    <alternativeName>
        <fullName evidence="6">Phosphodeoxyriboaldolase</fullName>
        <shortName evidence="6">Deoxyriboaldolase</shortName>
    </alternativeName>
</protein>
<dbReference type="HAMAP" id="MF_00114">
    <property type="entry name" value="DeoC_type1"/>
    <property type="match status" value="1"/>
</dbReference>
<comment type="subcellular location">
    <subcellularLocation>
        <location evidence="6">Cytoplasm</location>
    </subcellularLocation>
</comment>
<keyword evidence="2 6" id="KW-0963">Cytoplasm</keyword>
<feature type="active site" description="Schiff-base intermediate with acetaldehyde" evidence="6">
    <location>
        <position position="153"/>
    </location>
</feature>
<dbReference type="PIRSF" id="PIRSF001357">
    <property type="entry name" value="DeoC"/>
    <property type="match status" value="1"/>
</dbReference>
<feature type="active site" description="Proton donor/acceptor" evidence="6">
    <location>
        <position position="89"/>
    </location>
</feature>
<dbReference type="SMART" id="SM01133">
    <property type="entry name" value="DeoC"/>
    <property type="match status" value="1"/>
</dbReference>
<comment type="function">
    <text evidence="6">Catalyzes a reversible aldol reaction between acetaldehyde and D-glyceraldehyde 3-phosphate to generate 2-deoxy-D-ribose 5-phosphate.</text>
</comment>
<proteinExistence type="inferred from homology"/>
<organism evidence="7 8">
    <name type="scientific">Agrilactobacillus yilanensis</name>
    <dbReference type="NCBI Taxonomy" id="2485997"/>
    <lineage>
        <taxon>Bacteria</taxon>
        <taxon>Bacillati</taxon>
        <taxon>Bacillota</taxon>
        <taxon>Bacilli</taxon>
        <taxon>Lactobacillales</taxon>
        <taxon>Lactobacillaceae</taxon>
        <taxon>Agrilactobacillus</taxon>
    </lineage>
</organism>
<dbReference type="PANTHER" id="PTHR10889">
    <property type="entry name" value="DEOXYRIBOSE-PHOSPHATE ALDOLASE"/>
    <property type="match status" value="1"/>
</dbReference>
<dbReference type="EC" id="4.1.2.4" evidence="6"/>
<evidence type="ECO:0000256" key="1">
    <source>
        <dbReference type="ARBA" id="ARBA00010936"/>
    </source>
</evidence>
<evidence type="ECO:0000256" key="5">
    <source>
        <dbReference type="ARBA" id="ARBA00048791"/>
    </source>
</evidence>
<comment type="pathway">
    <text evidence="6">Carbohydrate degradation; 2-deoxy-D-ribose 1-phosphate degradation; D-glyceraldehyde 3-phosphate and acetaldehyde from 2-deoxy-alpha-D-ribose 1-phosphate: step 2/2.</text>
</comment>
<dbReference type="SUPFAM" id="SSF51569">
    <property type="entry name" value="Aldolase"/>
    <property type="match status" value="1"/>
</dbReference>
<evidence type="ECO:0000256" key="4">
    <source>
        <dbReference type="ARBA" id="ARBA00023270"/>
    </source>
</evidence>
<gene>
    <name evidence="6 7" type="primary">deoC</name>
    <name evidence="7" type="ORF">ACFQ5M_09525</name>
</gene>
<feature type="active site" description="Proton donor/acceptor" evidence="6">
    <location>
        <position position="182"/>
    </location>
</feature>
<dbReference type="EMBL" id="JBHTOP010000024">
    <property type="protein sequence ID" value="MFD1672336.1"/>
    <property type="molecule type" value="Genomic_DNA"/>
</dbReference>
<sequence>MALAQYLDHTLLKPEATQAQIDELVQEAIDNQFASVMVNPYWLAHVAKLLKGTGVNADAVIGFPLGANTTAIKVAEALEAVANGADEVDMVMNIGELKSKHSDIVKADIEAVVKAVHEKQKIVKVIIETALLTDDEITEASKIVADAGADFVKTSTGFSTRGASVHDVSLMYQAVGDRIKVKASGGIHSGEEAQAMIDAGAKRLGTSASLKIIGK</sequence>
<dbReference type="PANTHER" id="PTHR10889:SF1">
    <property type="entry name" value="DEOXYRIBOSE-PHOSPHATE ALDOLASE"/>
    <property type="match status" value="1"/>
</dbReference>
<keyword evidence="3 6" id="KW-0456">Lyase</keyword>
<keyword evidence="8" id="KW-1185">Reference proteome</keyword>
<keyword evidence="4 6" id="KW-0704">Schiff base</keyword>
<dbReference type="Proteomes" id="UP001597267">
    <property type="component" value="Unassembled WGS sequence"/>
</dbReference>
<dbReference type="InterPro" id="IPR028581">
    <property type="entry name" value="DeoC_typeI"/>
</dbReference>
<dbReference type="RefSeq" id="WP_376923105.1">
    <property type="nucleotide sequence ID" value="NZ_JBHTOP010000024.1"/>
</dbReference>
<evidence type="ECO:0000313" key="7">
    <source>
        <dbReference type="EMBL" id="MFD1672336.1"/>
    </source>
</evidence>
<reference evidence="8" key="1">
    <citation type="journal article" date="2019" name="Int. J. Syst. Evol. Microbiol.">
        <title>The Global Catalogue of Microorganisms (GCM) 10K type strain sequencing project: providing services to taxonomists for standard genome sequencing and annotation.</title>
        <authorList>
            <consortium name="The Broad Institute Genomics Platform"/>
            <consortium name="The Broad Institute Genome Sequencing Center for Infectious Disease"/>
            <person name="Wu L."/>
            <person name="Ma J."/>
        </authorList>
    </citation>
    <scope>NUCLEOTIDE SEQUENCE [LARGE SCALE GENOMIC DNA]</scope>
    <source>
        <strain evidence="8">CCM 8896</strain>
    </source>
</reference>
<comment type="similarity">
    <text evidence="1 6">Belongs to the DeoC/FbaB aldolase family. DeoC type 1 subfamily.</text>
</comment>
<evidence type="ECO:0000256" key="6">
    <source>
        <dbReference type="HAMAP-Rule" id="MF_00114"/>
    </source>
</evidence>
<accession>A0ABW4J9R5</accession>
<dbReference type="InterPro" id="IPR013785">
    <property type="entry name" value="Aldolase_TIM"/>
</dbReference>
<dbReference type="Pfam" id="PF01791">
    <property type="entry name" value="DeoC"/>
    <property type="match status" value="1"/>
</dbReference>
<dbReference type="Gene3D" id="3.20.20.70">
    <property type="entry name" value="Aldolase class I"/>
    <property type="match status" value="1"/>
</dbReference>
<comment type="catalytic activity">
    <reaction evidence="5 6">
        <text>2-deoxy-D-ribose 5-phosphate = D-glyceraldehyde 3-phosphate + acetaldehyde</text>
        <dbReference type="Rhea" id="RHEA:12821"/>
        <dbReference type="ChEBI" id="CHEBI:15343"/>
        <dbReference type="ChEBI" id="CHEBI:59776"/>
        <dbReference type="ChEBI" id="CHEBI:62877"/>
        <dbReference type="EC" id="4.1.2.4"/>
    </reaction>
</comment>
<name>A0ABW4J9R5_9LACO</name>
<dbReference type="InterPro" id="IPR002915">
    <property type="entry name" value="DeoC/FbaB/LacD_aldolase"/>
</dbReference>
<evidence type="ECO:0000256" key="3">
    <source>
        <dbReference type="ARBA" id="ARBA00023239"/>
    </source>
</evidence>
<evidence type="ECO:0000313" key="8">
    <source>
        <dbReference type="Proteomes" id="UP001597267"/>
    </source>
</evidence>
<dbReference type="CDD" id="cd00959">
    <property type="entry name" value="DeoC"/>
    <property type="match status" value="1"/>
</dbReference>
<dbReference type="GO" id="GO:0004139">
    <property type="term" value="F:deoxyribose-phosphate aldolase activity"/>
    <property type="evidence" value="ECO:0007669"/>
    <property type="project" value="UniProtKB-EC"/>
</dbReference>